<keyword evidence="8 11" id="KW-0249">Electron transport</keyword>
<comment type="function">
    <text evidence="2 11">Ferredoxins are iron-sulfur proteins that transfer electrons in a wide variety of metabolic reactions.</text>
</comment>
<keyword evidence="12" id="KW-0732">Signal</keyword>
<evidence type="ECO:0000256" key="10">
    <source>
        <dbReference type="ARBA" id="ARBA00023014"/>
    </source>
</evidence>
<evidence type="ECO:0000256" key="6">
    <source>
        <dbReference type="ARBA" id="ARBA00022723"/>
    </source>
</evidence>
<dbReference type="AlphaFoldDB" id="Q0SQA3"/>
<dbReference type="KEGG" id="cpr:CPR_2442"/>
<dbReference type="InterPro" id="IPR017896">
    <property type="entry name" value="4Fe4S_Fe-S-bd"/>
</dbReference>
<keyword evidence="4 11" id="KW-0813">Transport</keyword>
<evidence type="ECO:0000256" key="1">
    <source>
        <dbReference type="ARBA" id="ARBA00001966"/>
    </source>
</evidence>
<dbReference type="PROSITE" id="PS00198">
    <property type="entry name" value="4FE4S_FER_1"/>
    <property type="match status" value="1"/>
</dbReference>
<accession>Q0SQA3</accession>
<evidence type="ECO:0000256" key="12">
    <source>
        <dbReference type="SAM" id="SignalP"/>
    </source>
</evidence>
<feature type="domain" description="4Fe-4S ferredoxin-type" evidence="13">
    <location>
        <begin position="14"/>
        <end position="41"/>
    </location>
</feature>
<dbReference type="InterPro" id="IPR017900">
    <property type="entry name" value="4Fe4S_Fe_S_CS"/>
</dbReference>
<dbReference type="Gene3D" id="3.30.70.20">
    <property type="match status" value="1"/>
</dbReference>
<dbReference type="Pfam" id="PF12838">
    <property type="entry name" value="Fer4_7"/>
    <property type="match status" value="1"/>
</dbReference>
<dbReference type="GO" id="GO:0046872">
    <property type="term" value="F:metal ion binding"/>
    <property type="evidence" value="ECO:0007669"/>
    <property type="project" value="UniProtKB-UniRule"/>
</dbReference>
<evidence type="ECO:0000256" key="8">
    <source>
        <dbReference type="ARBA" id="ARBA00022982"/>
    </source>
</evidence>
<evidence type="ECO:0000256" key="7">
    <source>
        <dbReference type="ARBA" id="ARBA00022737"/>
    </source>
</evidence>
<dbReference type="GO" id="GO:0051539">
    <property type="term" value="F:4 iron, 4 sulfur cluster binding"/>
    <property type="evidence" value="ECO:0007669"/>
    <property type="project" value="UniProtKB-UniRule"/>
</dbReference>
<evidence type="ECO:0000259" key="13">
    <source>
        <dbReference type="PROSITE" id="PS51379"/>
    </source>
</evidence>
<dbReference type="PANTHER" id="PTHR24960:SF79">
    <property type="entry name" value="PHOTOSYSTEM I IRON-SULFUR CENTER"/>
    <property type="match status" value="1"/>
</dbReference>
<evidence type="ECO:0000256" key="9">
    <source>
        <dbReference type="ARBA" id="ARBA00023004"/>
    </source>
</evidence>
<evidence type="ECO:0000256" key="3">
    <source>
        <dbReference type="ARBA" id="ARBA00013529"/>
    </source>
</evidence>
<feature type="signal peptide" evidence="12">
    <location>
        <begin position="1"/>
        <end position="29"/>
    </location>
</feature>
<keyword evidence="6 11" id="KW-0479">Metal-binding</keyword>
<evidence type="ECO:0000256" key="5">
    <source>
        <dbReference type="ARBA" id="ARBA00022485"/>
    </source>
</evidence>
<dbReference type="BioCyc" id="CPER289380:GI76-2455-MONOMER"/>
<dbReference type="GO" id="GO:0005737">
    <property type="term" value="C:cytoplasm"/>
    <property type="evidence" value="ECO:0007669"/>
    <property type="project" value="TreeGrafter"/>
</dbReference>
<dbReference type="Proteomes" id="UP000001824">
    <property type="component" value="Chromosome"/>
</dbReference>
<gene>
    <name evidence="14" type="ordered locus">CPR_2442</name>
</gene>
<dbReference type="PROSITE" id="PS51379">
    <property type="entry name" value="4FE4S_FER_2"/>
    <property type="match status" value="2"/>
</dbReference>
<reference evidence="14 15" key="1">
    <citation type="journal article" date="2006" name="Genome Res.">
        <title>Skewed genomic variability in strains of the toxigenic bacterial pathogen, Clostridium perfringens.</title>
        <authorList>
            <person name="Myers G.S."/>
            <person name="Rasko D.A."/>
            <person name="Cheung J.K."/>
            <person name="Ravel J."/>
            <person name="Seshadri R."/>
            <person name="Deboy R.T."/>
            <person name="Ren Q."/>
            <person name="Varga J."/>
            <person name="Awad M.M."/>
            <person name="Brinkac L.M."/>
            <person name="Daugherty S.C."/>
            <person name="Haft D.H."/>
            <person name="Dodson R.J."/>
            <person name="Madupu R."/>
            <person name="Nelson W.C."/>
            <person name="Rosovitz M.J."/>
            <person name="Sullivan S.A."/>
            <person name="Khouri H."/>
            <person name="Dimitrov G.I."/>
            <person name="Watkins K.L."/>
            <person name="Mulligan S."/>
            <person name="Benton J."/>
            <person name="Radune D."/>
            <person name="Fisher D.J."/>
            <person name="Atkins H.S."/>
            <person name="Hiscox T."/>
            <person name="Jost B.H."/>
            <person name="Billington S.J."/>
            <person name="Songer J.G."/>
            <person name="McClane B.A."/>
            <person name="Titball R.W."/>
            <person name="Rood J.I."/>
            <person name="Melville S.B."/>
            <person name="Paulsen I.T."/>
        </authorList>
    </citation>
    <scope>NUCLEOTIDE SEQUENCE [LARGE SCALE GENOMIC DNA]</scope>
    <source>
        <strain evidence="15">SM101 / Type A</strain>
    </source>
</reference>
<evidence type="ECO:0000313" key="15">
    <source>
        <dbReference type="Proteomes" id="UP000001824"/>
    </source>
</evidence>
<evidence type="ECO:0000256" key="2">
    <source>
        <dbReference type="ARBA" id="ARBA00003532"/>
    </source>
</evidence>
<evidence type="ECO:0000256" key="4">
    <source>
        <dbReference type="ARBA" id="ARBA00022448"/>
    </source>
</evidence>
<keyword evidence="10 11" id="KW-0411">Iron-sulfur</keyword>
<dbReference type="FunFam" id="3.30.70.20:FF:000045">
    <property type="entry name" value="Ferredoxin, 4Fe-4S"/>
    <property type="match status" value="1"/>
</dbReference>
<keyword evidence="5 11" id="KW-0004">4Fe-4S</keyword>
<dbReference type="PRINTS" id="PR00354">
    <property type="entry name" value="7FE8SFRDOXIN"/>
</dbReference>
<dbReference type="InterPro" id="IPR050157">
    <property type="entry name" value="PSI_iron-sulfur_center"/>
</dbReference>
<evidence type="ECO:0000313" key="14">
    <source>
        <dbReference type="EMBL" id="ABG86239.1"/>
    </source>
</evidence>
<dbReference type="GO" id="GO:0009055">
    <property type="term" value="F:electron transfer activity"/>
    <property type="evidence" value="ECO:0007669"/>
    <property type="project" value="UniProtKB-UniRule"/>
</dbReference>
<organism evidence="14 15">
    <name type="scientific">Clostridium perfringens (strain SM101 / Type A)</name>
    <dbReference type="NCBI Taxonomy" id="289380"/>
    <lineage>
        <taxon>Bacteria</taxon>
        <taxon>Bacillati</taxon>
        <taxon>Bacillota</taxon>
        <taxon>Clostridia</taxon>
        <taxon>Eubacteriales</taxon>
        <taxon>Clostridiaceae</taxon>
        <taxon>Clostridium</taxon>
    </lineage>
</organism>
<protein>
    <recommendedName>
        <fullName evidence="3 11">Ferredoxin</fullName>
    </recommendedName>
</protein>
<feature type="chain" id="PRO_5004176692" description="Ferredoxin" evidence="12">
    <location>
        <begin position="30"/>
        <end position="69"/>
    </location>
</feature>
<evidence type="ECO:0000256" key="11">
    <source>
        <dbReference type="RuleBase" id="RU365098"/>
    </source>
</evidence>
<dbReference type="EMBL" id="CP000312">
    <property type="protein sequence ID" value="ABG86239.1"/>
    <property type="molecule type" value="Genomic_DNA"/>
</dbReference>
<keyword evidence="7" id="KW-0677">Repeat</keyword>
<comment type="cofactor">
    <cofactor evidence="1 11">
        <name>[4Fe-4S] cluster</name>
        <dbReference type="ChEBI" id="CHEBI:49883"/>
    </cofactor>
</comment>
<proteinExistence type="predicted"/>
<dbReference type="SUPFAM" id="SSF54862">
    <property type="entry name" value="4Fe-4S ferredoxins"/>
    <property type="match status" value="1"/>
</dbReference>
<keyword evidence="9 11" id="KW-0408">Iron</keyword>
<feature type="domain" description="4Fe-4S ferredoxin-type" evidence="13">
    <location>
        <begin position="42"/>
        <end position="69"/>
    </location>
</feature>
<dbReference type="PANTHER" id="PTHR24960">
    <property type="entry name" value="PHOTOSYSTEM I IRON-SULFUR CENTER-RELATED"/>
    <property type="match status" value="1"/>
</dbReference>
<name>Q0SQA3_CLOPS</name>
<dbReference type="InterPro" id="IPR000813">
    <property type="entry name" value="7Fe_ferredoxin"/>
</dbReference>
<sequence>MVFLYQHFRRCFIMAYKILDTCVSCGACAAECPVDAISQGDTQFVIDADTCIDCGNCANVCPVGAPVQE</sequence>